<accession>A0ACB7T7N3</accession>
<keyword evidence="2" id="KW-1185">Reference proteome</keyword>
<name>A0ACB7T7N3_HYAAI</name>
<evidence type="ECO:0000313" key="2">
    <source>
        <dbReference type="Proteomes" id="UP000821845"/>
    </source>
</evidence>
<dbReference type="Proteomes" id="UP000821845">
    <property type="component" value="Chromosome 11"/>
</dbReference>
<sequence length="843" mass="91115">MRPGWGQLLARHIPAHRASRPLPAATSRTVSAVTAVEAGFRADLGARTQARAREIEDELSRFCVDSSSRITVSARNYIVSRVFELGQLVEARREIAGLQRQALAAGRPLVGDVVGGGVTAITVGPAVRGVPGSGAAAGSTAAADLGAARGLTYAAVLSSGDPCAAGPPGSGPTGPGGAAGQRGSTAGETHEHVAFLTPTGRTESPARDVMRLLKSKIDSVAEDIRDVTLRSTRYGVTVFSHTRQSLANMQRALEDNSVTWATVSVRVPEKRRHHVKFSGVDPDVAAEDILRQLNERNPSLNLDMETCWVRVTLRERSGTKTHVAEVDAAAFRRIVASPRLTLGWTVVRVAEDLHVPSCTFCASYGHGRSTGPVAAEASRAVCPRCGAEGHVGTNCAARACGTAECSCQAVAGQPGLRLCHGVRLCPAAQAHGTHPRADRGNCGPLLLCERRGGCDFNAKHRAWGPRGGDERGARVMELVATLGLAVLNEPLSPPTYETAYAISWIDVTLATPEVVAAGCAWEVQEDMTISEHKFIAVRFGNRDAAPRKRLTRYAQAELLQASQEPWFDRREEAIERHAEEVPARRRRVDALFVERGILRRSGEVPPADPRGAGLFREGVPPGLLQGQRVLKDVQVGFRENPPAATSAALGEGRRFVDISTHLESAALLQTQIAVDTTHEDLPQHVAVRSLAEQPYEPSNDDIPFTEAEVRAVIAGVPSRTSPDPDEITPGLMRVIFEAHTPFVMHVVNAALRLVYFPRGWRRERIIFLPKPDRPPQCTSPARALVRLKERLMELKASNTPAALMALDFQGAFDSVWHPGVLRFFREHSAPGKLYHVLRTFLRD</sequence>
<protein>
    <submittedName>
        <fullName evidence="1">Uncharacterized protein</fullName>
    </submittedName>
</protein>
<organism evidence="1 2">
    <name type="scientific">Hyalomma asiaticum</name>
    <name type="common">Tick</name>
    <dbReference type="NCBI Taxonomy" id="266040"/>
    <lineage>
        <taxon>Eukaryota</taxon>
        <taxon>Metazoa</taxon>
        <taxon>Ecdysozoa</taxon>
        <taxon>Arthropoda</taxon>
        <taxon>Chelicerata</taxon>
        <taxon>Arachnida</taxon>
        <taxon>Acari</taxon>
        <taxon>Parasitiformes</taxon>
        <taxon>Ixodida</taxon>
        <taxon>Ixodoidea</taxon>
        <taxon>Ixodidae</taxon>
        <taxon>Hyalomminae</taxon>
        <taxon>Hyalomma</taxon>
    </lineage>
</organism>
<reference evidence="1" key="1">
    <citation type="submission" date="2020-05" db="EMBL/GenBank/DDBJ databases">
        <title>Large-scale comparative analyses of tick genomes elucidate their genetic diversity and vector capacities.</title>
        <authorList>
            <person name="Jia N."/>
            <person name="Wang J."/>
            <person name="Shi W."/>
            <person name="Du L."/>
            <person name="Sun Y."/>
            <person name="Zhan W."/>
            <person name="Jiang J."/>
            <person name="Wang Q."/>
            <person name="Zhang B."/>
            <person name="Ji P."/>
            <person name="Sakyi L.B."/>
            <person name="Cui X."/>
            <person name="Yuan T."/>
            <person name="Jiang B."/>
            <person name="Yang W."/>
            <person name="Lam T.T.-Y."/>
            <person name="Chang Q."/>
            <person name="Ding S."/>
            <person name="Wang X."/>
            <person name="Zhu J."/>
            <person name="Ruan X."/>
            <person name="Zhao L."/>
            <person name="Wei J."/>
            <person name="Que T."/>
            <person name="Du C."/>
            <person name="Cheng J."/>
            <person name="Dai P."/>
            <person name="Han X."/>
            <person name="Huang E."/>
            <person name="Gao Y."/>
            <person name="Liu J."/>
            <person name="Shao H."/>
            <person name="Ye R."/>
            <person name="Li L."/>
            <person name="Wei W."/>
            <person name="Wang X."/>
            <person name="Wang C."/>
            <person name="Yang T."/>
            <person name="Huo Q."/>
            <person name="Li W."/>
            <person name="Guo W."/>
            <person name="Chen H."/>
            <person name="Zhou L."/>
            <person name="Ni X."/>
            <person name="Tian J."/>
            <person name="Zhou Y."/>
            <person name="Sheng Y."/>
            <person name="Liu T."/>
            <person name="Pan Y."/>
            <person name="Xia L."/>
            <person name="Li J."/>
            <person name="Zhao F."/>
            <person name="Cao W."/>
        </authorList>
    </citation>
    <scope>NUCLEOTIDE SEQUENCE</scope>
    <source>
        <strain evidence="1">Hyas-2018</strain>
    </source>
</reference>
<comment type="caution">
    <text evidence="1">The sequence shown here is derived from an EMBL/GenBank/DDBJ whole genome shotgun (WGS) entry which is preliminary data.</text>
</comment>
<proteinExistence type="predicted"/>
<gene>
    <name evidence="1" type="ORF">HPB50_009344</name>
</gene>
<evidence type="ECO:0000313" key="1">
    <source>
        <dbReference type="EMBL" id="KAH6940884.1"/>
    </source>
</evidence>
<dbReference type="EMBL" id="CM023491">
    <property type="protein sequence ID" value="KAH6940884.1"/>
    <property type="molecule type" value="Genomic_DNA"/>
</dbReference>